<feature type="signal peptide" evidence="1">
    <location>
        <begin position="1"/>
        <end position="16"/>
    </location>
</feature>
<dbReference type="AlphaFoldDB" id="A0A9D4L1K8"/>
<protein>
    <submittedName>
        <fullName evidence="2">Uncharacterized protein</fullName>
    </submittedName>
</protein>
<evidence type="ECO:0000256" key="1">
    <source>
        <dbReference type="SAM" id="SignalP"/>
    </source>
</evidence>
<comment type="caution">
    <text evidence="2">The sequence shown here is derived from an EMBL/GenBank/DDBJ whole genome shotgun (WGS) entry which is preliminary data.</text>
</comment>
<dbReference type="EMBL" id="JAIWYP010000003">
    <property type="protein sequence ID" value="KAH3850058.1"/>
    <property type="molecule type" value="Genomic_DNA"/>
</dbReference>
<proteinExistence type="predicted"/>
<evidence type="ECO:0000313" key="2">
    <source>
        <dbReference type="EMBL" id="KAH3850058.1"/>
    </source>
</evidence>
<sequence>MYKCLLWFWQCFFTSAYSISFQNLTKKRNNLPLYAQVECQAKGSNPAPKVEIRFEGASIAMSDIGDKSVVSGRPSYSKTVSVTTDVAALDMDQFFTCEKTIAGNHYITKVASIKVRSIIGKLTIGF</sequence>
<accession>A0A9D4L1K8</accession>
<reference evidence="2" key="2">
    <citation type="submission" date="2020-11" db="EMBL/GenBank/DDBJ databases">
        <authorList>
            <person name="McCartney M.A."/>
            <person name="Auch B."/>
            <person name="Kono T."/>
            <person name="Mallez S."/>
            <person name="Becker A."/>
            <person name="Gohl D.M."/>
            <person name="Silverstein K.A.T."/>
            <person name="Koren S."/>
            <person name="Bechman K.B."/>
            <person name="Herman A."/>
            <person name="Abrahante J.E."/>
            <person name="Garbe J."/>
        </authorList>
    </citation>
    <scope>NUCLEOTIDE SEQUENCE</scope>
    <source>
        <strain evidence="2">Duluth1</strain>
        <tissue evidence="2">Whole animal</tissue>
    </source>
</reference>
<feature type="chain" id="PRO_5038602206" evidence="1">
    <location>
        <begin position="17"/>
        <end position="126"/>
    </location>
</feature>
<evidence type="ECO:0000313" key="3">
    <source>
        <dbReference type="Proteomes" id="UP000828390"/>
    </source>
</evidence>
<name>A0A9D4L1K8_DREPO</name>
<keyword evidence="3" id="KW-1185">Reference proteome</keyword>
<reference evidence="2" key="1">
    <citation type="journal article" date="2019" name="bioRxiv">
        <title>The Genome of the Zebra Mussel, Dreissena polymorpha: A Resource for Invasive Species Research.</title>
        <authorList>
            <person name="McCartney M.A."/>
            <person name="Auch B."/>
            <person name="Kono T."/>
            <person name="Mallez S."/>
            <person name="Zhang Y."/>
            <person name="Obille A."/>
            <person name="Becker A."/>
            <person name="Abrahante J.E."/>
            <person name="Garbe J."/>
            <person name="Badalamenti J.P."/>
            <person name="Herman A."/>
            <person name="Mangelson H."/>
            <person name="Liachko I."/>
            <person name="Sullivan S."/>
            <person name="Sone E.D."/>
            <person name="Koren S."/>
            <person name="Silverstein K.A.T."/>
            <person name="Beckman K.B."/>
            <person name="Gohl D.M."/>
        </authorList>
    </citation>
    <scope>NUCLEOTIDE SEQUENCE</scope>
    <source>
        <strain evidence="2">Duluth1</strain>
        <tissue evidence="2">Whole animal</tissue>
    </source>
</reference>
<dbReference type="Proteomes" id="UP000828390">
    <property type="component" value="Unassembled WGS sequence"/>
</dbReference>
<gene>
    <name evidence="2" type="ORF">DPMN_092463</name>
</gene>
<organism evidence="2 3">
    <name type="scientific">Dreissena polymorpha</name>
    <name type="common">Zebra mussel</name>
    <name type="synonym">Mytilus polymorpha</name>
    <dbReference type="NCBI Taxonomy" id="45954"/>
    <lineage>
        <taxon>Eukaryota</taxon>
        <taxon>Metazoa</taxon>
        <taxon>Spiralia</taxon>
        <taxon>Lophotrochozoa</taxon>
        <taxon>Mollusca</taxon>
        <taxon>Bivalvia</taxon>
        <taxon>Autobranchia</taxon>
        <taxon>Heteroconchia</taxon>
        <taxon>Euheterodonta</taxon>
        <taxon>Imparidentia</taxon>
        <taxon>Neoheterodontei</taxon>
        <taxon>Myida</taxon>
        <taxon>Dreissenoidea</taxon>
        <taxon>Dreissenidae</taxon>
        <taxon>Dreissena</taxon>
    </lineage>
</organism>
<keyword evidence="1" id="KW-0732">Signal</keyword>